<evidence type="ECO:0000256" key="5">
    <source>
        <dbReference type="ARBA" id="ARBA00023136"/>
    </source>
</evidence>
<feature type="non-terminal residue" evidence="8">
    <location>
        <position position="1"/>
    </location>
</feature>
<dbReference type="GO" id="GO:0016020">
    <property type="term" value="C:membrane"/>
    <property type="evidence" value="ECO:0007669"/>
    <property type="project" value="UniProtKB-SubCell"/>
</dbReference>
<feature type="transmembrane region" description="Helical" evidence="6">
    <location>
        <begin position="139"/>
        <end position="158"/>
    </location>
</feature>
<dbReference type="Pfam" id="PF01061">
    <property type="entry name" value="ABC2_membrane"/>
    <property type="match status" value="1"/>
</dbReference>
<protein>
    <submittedName>
        <fullName evidence="8">ABC transporter ATP binding protein</fullName>
    </submittedName>
</protein>
<dbReference type="InterPro" id="IPR013525">
    <property type="entry name" value="ABC2_TM"/>
</dbReference>
<proteinExistence type="predicted"/>
<accession>I3EFG7</accession>
<evidence type="ECO:0000256" key="1">
    <source>
        <dbReference type="ARBA" id="ARBA00004141"/>
    </source>
</evidence>
<evidence type="ECO:0000256" key="2">
    <source>
        <dbReference type="ARBA" id="ARBA00022448"/>
    </source>
</evidence>
<dbReference type="OrthoDB" id="2141921at2759"/>
<dbReference type="VEuPathDB" id="MicrosporidiaDB:NEQG_02036"/>
<feature type="transmembrane region" description="Helical" evidence="6">
    <location>
        <begin position="306"/>
        <end position="330"/>
    </location>
</feature>
<name>I3EFG7_NEMP3</name>
<dbReference type="Proteomes" id="UP000002872">
    <property type="component" value="Unassembled WGS sequence"/>
</dbReference>
<dbReference type="GO" id="GO:0140359">
    <property type="term" value="F:ABC-type transporter activity"/>
    <property type="evidence" value="ECO:0007669"/>
    <property type="project" value="InterPro"/>
</dbReference>
<evidence type="ECO:0000313" key="8">
    <source>
        <dbReference type="EMBL" id="EIJ87964.1"/>
    </source>
</evidence>
<dbReference type="PANTHER" id="PTHR48041">
    <property type="entry name" value="ABC TRANSPORTER G FAMILY MEMBER 28"/>
    <property type="match status" value="1"/>
</dbReference>
<dbReference type="STRING" id="935791.I3EFG7"/>
<feature type="transmembrane region" description="Helical" evidence="6">
    <location>
        <begin position="200"/>
        <end position="220"/>
    </location>
</feature>
<keyword evidence="2" id="KW-0813">Transport</keyword>
<dbReference type="HOGENOM" id="CLU_817743_0_0_1"/>
<evidence type="ECO:0000313" key="9">
    <source>
        <dbReference type="Proteomes" id="UP000002872"/>
    </source>
</evidence>
<feature type="transmembrane region" description="Helical" evidence="6">
    <location>
        <begin position="227"/>
        <end position="250"/>
    </location>
</feature>
<reference evidence="8" key="1">
    <citation type="submission" date="2011-01" db="EMBL/GenBank/DDBJ databases">
        <title>The Genome Sequence of Nematocida parisii strain ERTm3.</title>
        <authorList>
            <consortium name="The Broad Institute Genome Sequencing Platform"/>
            <consortium name="The Broad Institute Genome Sequencing Center for Infectious Disease"/>
            <person name="Cuomo C."/>
            <person name="Troemel E."/>
            <person name="Young S.K."/>
            <person name="Zeng Q."/>
            <person name="Gargeya S."/>
            <person name="Fitzgerald M."/>
            <person name="Haas B."/>
            <person name="Abouelleil A."/>
            <person name="Alvarado L."/>
            <person name="Arachchi H.M."/>
            <person name="Berlin A."/>
            <person name="Chapman S.B."/>
            <person name="Gearin G."/>
            <person name="Goldberg J."/>
            <person name="Griggs A."/>
            <person name="Gujja S."/>
            <person name="Hansen M."/>
            <person name="Heiman D."/>
            <person name="Howarth C."/>
            <person name="Larimer J."/>
            <person name="Lui A."/>
            <person name="MacDonald P.J.P."/>
            <person name="McCowen C."/>
            <person name="Montmayeur A."/>
            <person name="Murphy C."/>
            <person name="Neiman D."/>
            <person name="Pearson M."/>
            <person name="Priest M."/>
            <person name="Roberts A."/>
            <person name="Saif S."/>
            <person name="Shea T."/>
            <person name="Sisk P."/>
            <person name="Stolte C."/>
            <person name="Sykes S."/>
            <person name="Wortman J."/>
            <person name="Nusbaum C."/>
            <person name="Birren B."/>
        </authorList>
    </citation>
    <scope>NUCLEOTIDE SEQUENCE</scope>
    <source>
        <strain evidence="8">ERTm3</strain>
    </source>
</reference>
<feature type="transmembrane region" description="Helical" evidence="6">
    <location>
        <begin position="100"/>
        <end position="119"/>
    </location>
</feature>
<evidence type="ECO:0000259" key="7">
    <source>
        <dbReference type="Pfam" id="PF01061"/>
    </source>
</evidence>
<organism evidence="8 9">
    <name type="scientific">Nematocida parisii (strain ERTm3)</name>
    <name type="common">Nematode killer fungus</name>
    <dbReference type="NCBI Taxonomy" id="935791"/>
    <lineage>
        <taxon>Eukaryota</taxon>
        <taxon>Fungi</taxon>
        <taxon>Fungi incertae sedis</taxon>
        <taxon>Microsporidia</taxon>
        <taxon>Nematocida</taxon>
    </lineage>
</organism>
<gene>
    <name evidence="8" type="ORF">NEQG_02036</name>
</gene>
<keyword evidence="4 6" id="KW-1133">Transmembrane helix</keyword>
<comment type="subcellular location">
    <subcellularLocation>
        <location evidence="1">Membrane</location>
        <topology evidence="1">Multi-pass membrane protein</topology>
    </subcellularLocation>
</comment>
<feature type="domain" description="ABC-2 type transporter transmembrane" evidence="7">
    <location>
        <begin position="80"/>
        <end position="285"/>
    </location>
</feature>
<sequence length="340" mass="37777">RRGKLHTLGHPVDVYGHLLHWACPAPNTQTPADHLFRILCQLPEKQEELQAQGTPDSPYADTSNSLNQLNNKFTISAFLYQSKVLLSRTILCSLRNKKYLFAKMGHALFVSFITGMFMYNIPSKKPHQIETNVIGCYRTITMATFGSFSYGAISILFSDRKILVKEYGSNYYTFLPYFISKIVVDFAITCMHPFVGTPIIFYLSGIGSVAHLLGCLLLGAAGHSLGVLVASLVDTSEIALAIFPAMSYFINMLTGTDIDPESIIGVLAYLQYISPPRHAYNIMIKLHYRGVESLTPRIQGLVDGFVSIYASMAVLFVMYVVLITAAAYCLKRKVLKLTDG</sequence>
<evidence type="ECO:0000256" key="4">
    <source>
        <dbReference type="ARBA" id="ARBA00022989"/>
    </source>
</evidence>
<dbReference type="EMBL" id="GL870880">
    <property type="protein sequence ID" value="EIJ87964.1"/>
    <property type="molecule type" value="Genomic_DNA"/>
</dbReference>
<dbReference type="InterPro" id="IPR050352">
    <property type="entry name" value="ABCG_transporters"/>
</dbReference>
<keyword evidence="3 6" id="KW-0812">Transmembrane</keyword>
<dbReference type="PANTHER" id="PTHR48041:SF139">
    <property type="entry name" value="PROTEIN SCARLET"/>
    <property type="match status" value="1"/>
</dbReference>
<evidence type="ECO:0000256" key="6">
    <source>
        <dbReference type="SAM" id="Phobius"/>
    </source>
</evidence>
<evidence type="ECO:0000256" key="3">
    <source>
        <dbReference type="ARBA" id="ARBA00022692"/>
    </source>
</evidence>
<keyword evidence="9" id="KW-1185">Reference proteome</keyword>
<keyword evidence="5 6" id="KW-0472">Membrane</keyword>
<dbReference type="AlphaFoldDB" id="I3EFG7"/>
<feature type="transmembrane region" description="Helical" evidence="6">
    <location>
        <begin position="170"/>
        <end position="194"/>
    </location>
</feature>
<dbReference type="InParanoid" id="I3EFG7"/>